<dbReference type="SMART" id="SM00671">
    <property type="entry name" value="SEL1"/>
    <property type="match status" value="7"/>
</dbReference>
<dbReference type="EMBL" id="JAPZBU010000004">
    <property type="protein sequence ID" value="KAJ5409058.1"/>
    <property type="molecule type" value="Genomic_DNA"/>
</dbReference>
<gene>
    <name evidence="3" type="ORF">N7509_002941</name>
</gene>
<dbReference type="SUPFAM" id="SSF81901">
    <property type="entry name" value="HCP-like"/>
    <property type="match status" value="2"/>
</dbReference>
<dbReference type="Gene3D" id="1.25.40.10">
    <property type="entry name" value="Tetratricopeptide repeat domain"/>
    <property type="match status" value="2"/>
</dbReference>
<feature type="region of interest" description="Disordered" evidence="2">
    <location>
        <begin position="1"/>
        <end position="350"/>
    </location>
</feature>
<dbReference type="InterPro" id="IPR006597">
    <property type="entry name" value="Sel1-like"/>
</dbReference>
<reference evidence="3" key="1">
    <citation type="submission" date="2022-12" db="EMBL/GenBank/DDBJ databases">
        <authorList>
            <person name="Petersen C."/>
        </authorList>
    </citation>
    <scope>NUCLEOTIDE SEQUENCE</scope>
    <source>
        <strain evidence="3">IBT 29677</strain>
    </source>
</reference>
<comment type="caution">
    <text evidence="3">The sequence shown here is derived from an EMBL/GenBank/DDBJ whole genome shotgun (WGS) entry which is preliminary data.</text>
</comment>
<evidence type="ECO:0000313" key="3">
    <source>
        <dbReference type="EMBL" id="KAJ5409058.1"/>
    </source>
</evidence>
<dbReference type="OrthoDB" id="272077at2759"/>
<feature type="region of interest" description="Disordered" evidence="2">
    <location>
        <begin position="703"/>
        <end position="730"/>
    </location>
</feature>
<protein>
    <submittedName>
        <fullName evidence="3">Uncharacterized protein</fullName>
    </submittedName>
</protein>
<dbReference type="GeneID" id="81366558"/>
<organism evidence="3 4">
    <name type="scientific">Penicillium cosmopolitanum</name>
    <dbReference type="NCBI Taxonomy" id="1131564"/>
    <lineage>
        <taxon>Eukaryota</taxon>
        <taxon>Fungi</taxon>
        <taxon>Dikarya</taxon>
        <taxon>Ascomycota</taxon>
        <taxon>Pezizomycotina</taxon>
        <taxon>Eurotiomycetes</taxon>
        <taxon>Eurotiomycetidae</taxon>
        <taxon>Eurotiales</taxon>
        <taxon>Aspergillaceae</taxon>
        <taxon>Penicillium</taxon>
    </lineage>
</organism>
<feature type="compositionally biased region" description="Basic and acidic residues" evidence="2">
    <location>
        <begin position="47"/>
        <end position="56"/>
    </location>
</feature>
<sequence>MDINGRPLPRPHTSNSRRPDMRQPPPRGMPPGRGRGGYPMGPGAPRPRPDRPDRAYPDPNGPMPGPSRSNTMPLAQPPMIYPPQSDYPEHDYPGSPMGEMMPPRPNTAGGMRQPQPPRTRPVNDIDPGLMIPPDPVNRASYAPKDFLDSYFGGAPAEDDHDMPNFDAMPSNNMGPIDEMGLETTPKPKPTIQTPTSPSSGGAQYTAFSPDSGPGTPRSRSQPNLRDGPNQFENAGFQFDIPQDAPPVPGMRQPDGSGYGYEQTSPYSPNGHAPYANQPPYQPAPPPAPAQEHNPDALPHHPVPVPFRPGHDQAAKPAPVRQYNNPQSPASAPAPATATPRPMPPDGMGVAHTPVTLEELQSLQAKARSNPGDQATQLLLAKKLAEAAVVLVDGNSRLDPKTKAKTKEKYNVDAHKIIKKLVSAGYSEAQFFLADCYGEGLMGLEMDPREAFSLYQSAAKQGHAQSAYRVAVCCEIGQEEGGGTKRDPFKAVQWYKRAASLGDTPAMYKMGMINLKGLLGQQRTPREGVSWLKRAAERADAENPHALHELALMYQSASGNDVIIRDEQYANQLFHQAAELGYKFSQFRLGNAYEYGLLGCPIDNRTSIIWYTRAAAQGEHQSELSLSGWYLTGSDGILQQNDTEAYLWARKAATAGLAKAEYAMGYFTEVGIGASANLEDAKRWYWRAAAQGFPKARERLEDLKKGGQRMQKTRLSRSAVNKQSDGDCVVM</sequence>
<feature type="compositionally biased region" description="Low complexity" evidence="2">
    <location>
        <begin position="325"/>
        <end position="339"/>
    </location>
</feature>
<evidence type="ECO:0000313" key="4">
    <source>
        <dbReference type="Proteomes" id="UP001147747"/>
    </source>
</evidence>
<feature type="compositionally biased region" description="Low complexity" evidence="2">
    <location>
        <begin position="189"/>
        <end position="199"/>
    </location>
</feature>
<dbReference type="PANTHER" id="PTHR46430">
    <property type="entry name" value="PROTEIN SKT5-RELATED"/>
    <property type="match status" value="1"/>
</dbReference>
<accession>A0A9W9WA70</accession>
<evidence type="ECO:0000256" key="1">
    <source>
        <dbReference type="ARBA" id="ARBA00022737"/>
    </source>
</evidence>
<dbReference type="Proteomes" id="UP001147747">
    <property type="component" value="Unassembled WGS sequence"/>
</dbReference>
<name>A0A9W9WA70_9EURO</name>
<evidence type="ECO:0000256" key="2">
    <source>
        <dbReference type="SAM" id="MobiDB-lite"/>
    </source>
</evidence>
<dbReference type="InterPro" id="IPR011990">
    <property type="entry name" value="TPR-like_helical_dom_sf"/>
</dbReference>
<dbReference type="RefSeq" id="XP_056493373.1">
    <property type="nucleotide sequence ID" value="XM_056627578.1"/>
</dbReference>
<dbReference type="AlphaFoldDB" id="A0A9W9WA70"/>
<keyword evidence="4" id="KW-1185">Reference proteome</keyword>
<feature type="compositionally biased region" description="Pro residues" evidence="2">
    <location>
        <begin position="279"/>
        <end position="288"/>
    </location>
</feature>
<feature type="compositionally biased region" description="Gly residues" evidence="2">
    <location>
        <begin position="31"/>
        <end position="40"/>
    </location>
</feature>
<proteinExistence type="predicted"/>
<dbReference type="InterPro" id="IPR051726">
    <property type="entry name" value="Chitin_Synth_Reg"/>
</dbReference>
<reference evidence="3" key="2">
    <citation type="journal article" date="2023" name="IMA Fungus">
        <title>Comparative genomic study of the Penicillium genus elucidates a diverse pangenome and 15 lateral gene transfer events.</title>
        <authorList>
            <person name="Petersen C."/>
            <person name="Sorensen T."/>
            <person name="Nielsen M.R."/>
            <person name="Sondergaard T.E."/>
            <person name="Sorensen J.L."/>
            <person name="Fitzpatrick D.A."/>
            <person name="Frisvad J.C."/>
            <person name="Nielsen K.L."/>
        </authorList>
    </citation>
    <scope>NUCLEOTIDE SEQUENCE</scope>
    <source>
        <strain evidence="3">IBT 29677</strain>
    </source>
</reference>
<dbReference type="PANTHER" id="PTHR46430:SF3">
    <property type="entry name" value="ACTIVATOR OF C KINASE PROTEIN 1"/>
    <property type="match status" value="1"/>
</dbReference>
<keyword evidence="1" id="KW-0677">Repeat</keyword>
<dbReference type="Pfam" id="PF08238">
    <property type="entry name" value="Sel1"/>
    <property type="match status" value="7"/>
</dbReference>